<accession>A0A7Y0KC65</accession>
<gene>
    <name evidence="4" type="primary">moaD</name>
    <name evidence="4" type="ORF">HHU08_22840</name>
</gene>
<evidence type="ECO:0000256" key="3">
    <source>
        <dbReference type="ARBA" id="ARBA00024247"/>
    </source>
</evidence>
<name>A0A7Y0KC65_9BACI</name>
<keyword evidence="1" id="KW-0547">Nucleotide-binding</keyword>
<dbReference type="AlphaFoldDB" id="A0A7Y0KC65"/>
<dbReference type="CDD" id="cd00754">
    <property type="entry name" value="Ubl_MoaD"/>
    <property type="match status" value="1"/>
</dbReference>
<dbReference type="PANTHER" id="PTHR33359">
    <property type="entry name" value="MOLYBDOPTERIN SYNTHASE SULFUR CARRIER SUBUNIT"/>
    <property type="match status" value="1"/>
</dbReference>
<dbReference type="UniPathway" id="UPA00344"/>
<dbReference type="InterPro" id="IPR016155">
    <property type="entry name" value="Mopterin_synth/thiamin_S_b"/>
</dbReference>
<dbReference type="EMBL" id="JABBPK010000001">
    <property type="protein sequence ID" value="NMO79769.1"/>
    <property type="molecule type" value="Genomic_DNA"/>
</dbReference>
<dbReference type="InterPro" id="IPR044672">
    <property type="entry name" value="MOCS2A"/>
</dbReference>
<dbReference type="RefSeq" id="WP_016202545.1">
    <property type="nucleotide sequence ID" value="NZ_JABBPK010000001.1"/>
</dbReference>
<dbReference type="Pfam" id="PF02597">
    <property type="entry name" value="ThiS"/>
    <property type="match status" value="1"/>
</dbReference>
<organism evidence="4 5">
    <name type="scientific">Niallia alba</name>
    <dbReference type="NCBI Taxonomy" id="2729105"/>
    <lineage>
        <taxon>Bacteria</taxon>
        <taxon>Bacillati</taxon>
        <taxon>Bacillota</taxon>
        <taxon>Bacilli</taxon>
        <taxon>Bacillales</taxon>
        <taxon>Bacillaceae</taxon>
        <taxon>Niallia</taxon>
    </lineage>
</organism>
<proteinExistence type="inferred from homology"/>
<dbReference type="InterPro" id="IPR012675">
    <property type="entry name" value="Beta-grasp_dom_sf"/>
</dbReference>
<dbReference type="PANTHER" id="PTHR33359:SF1">
    <property type="entry name" value="MOLYBDOPTERIN SYNTHASE SULFUR CARRIER SUBUNIT"/>
    <property type="match status" value="1"/>
</dbReference>
<evidence type="ECO:0000313" key="5">
    <source>
        <dbReference type="Proteomes" id="UP000588491"/>
    </source>
</evidence>
<dbReference type="NCBIfam" id="TIGR01682">
    <property type="entry name" value="moaD"/>
    <property type="match status" value="1"/>
</dbReference>
<dbReference type="InterPro" id="IPR003749">
    <property type="entry name" value="ThiS/MoaD-like"/>
</dbReference>
<dbReference type="GO" id="GO:1990133">
    <property type="term" value="C:molybdopterin adenylyltransferase complex"/>
    <property type="evidence" value="ECO:0007669"/>
    <property type="project" value="TreeGrafter"/>
</dbReference>
<dbReference type="GO" id="GO:0000166">
    <property type="term" value="F:nucleotide binding"/>
    <property type="evidence" value="ECO:0007669"/>
    <property type="project" value="UniProtKB-KW"/>
</dbReference>
<protein>
    <recommendedName>
        <fullName evidence="3">Molybdopterin synthase sulfur carrier subunit</fullName>
    </recommendedName>
</protein>
<dbReference type="GO" id="GO:0006777">
    <property type="term" value="P:Mo-molybdopterin cofactor biosynthetic process"/>
    <property type="evidence" value="ECO:0007669"/>
    <property type="project" value="InterPro"/>
</dbReference>
<reference evidence="4 5" key="1">
    <citation type="submission" date="2020-04" db="EMBL/GenBank/DDBJ databases">
        <title>Bacillus sp. UniB3 isolated from commercial digestive syrup.</title>
        <authorList>
            <person name="Thorat V."/>
            <person name="Kirdat K."/>
            <person name="Tiwarekar B."/>
            <person name="Yadav A."/>
        </authorList>
    </citation>
    <scope>NUCLEOTIDE SEQUENCE [LARGE SCALE GENOMIC DNA]</scope>
    <source>
        <strain evidence="4 5">UniB3</strain>
    </source>
</reference>
<evidence type="ECO:0000313" key="4">
    <source>
        <dbReference type="EMBL" id="NMO79769.1"/>
    </source>
</evidence>
<dbReference type="Proteomes" id="UP000588491">
    <property type="component" value="Unassembled WGS sequence"/>
</dbReference>
<keyword evidence="5" id="KW-1185">Reference proteome</keyword>
<comment type="caution">
    <text evidence="4">The sequence shown here is derived from an EMBL/GenBank/DDBJ whole genome shotgun (WGS) entry which is preliminary data.</text>
</comment>
<dbReference type="Gene3D" id="3.10.20.30">
    <property type="match status" value="1"/>
</dbReference>
<evidence type="ECO:0000256" key="2">
    <source>
        <dbReference type="ARBA" id="ARBA00024200"/>
    </source>
</evidence>
<dbReference type="SUPFAM" id="SSF54285">
    <property type="entry name" value="MoaD/ThiS"/>
    <property type="match status" value="1"/>
</dbReference>
<sequence length="77" mass="8377">MITLLFFAGVKETIGSETLTLKGKQQTIAQIKEYLLNTYPSLSLQGVMVAVNEEFALDEDIVKENDTVAFIPPVSGG</sequence>
<comment type="similarity">
    <text evidence="2">Belongs to the MoaD family.</text>
</comment>
<evidence type="ECO:0000256" key="1">
    <source>
        <dbReference type="ARBA" id="ARBA00022741"/>
    </source>
</evidence>